<dbReference type="AlphaFoldDB" id="A0ABD2Y3W7"/>
<dbReference type="CDD" id="cd00073">
    <property type="entry name" value="H15"/>
    <property type="match status" value="1"/>
</dbReference>
<evidence type="ECO:0000259" key="5">
    <source>
        <dbReference type="PROSITE" id="PS51504"/>
    </source>
</evidence>
<dbReference type="InterPro" id="IPR036390">
    <property type="entry name" value="WH_DNA-bd_sf"/>
</dbReference>
<dbReference type="PROSITE" id="PS51504">
    <property type="entry name" value="H15"/>
    <property type="match status" value="1"/>
</dbReference>
<protein>
    <recommendedName>
        <fullName evidence="5">H15 domain-containing protein</fullName>
    </recommendedName>
</protein>
<dbReference type="PANTHER" id="PTHR11467">
    <property type="entry name" value="HISTONE H1"/>
    <property type="match status" value="1"/>
</dbReference>
<dbReference type="InterPro" id="IPR005818">
    <property type="entry name" value="Histone_H1/H5_H15"/>
</dbReference>
<feature type="domain" description="H15" evidence="5">
    <location>
        <begin position="29"/>
        <end position="98"/>
    </location>
</feature>
<dbReference type="PANTHER" id="PTHR11467:SF131">
    <property type="entry name" value="HISTONE H1"/>
    <property type="match status" value="1"/>
</dbReference>
<keyword evidence="7" id="KW-1185">Reference proteome</keyword>
<comment type="caution">
    <text evidence="6">The sequence shown here is derived from an EMBL/GenBank/DDBJ whole genome shotgun (WGS) entry which is preliminary data.</text>
</comment>
<dbReference type="GO" id="GO:0005634">
    <property type="term" value="C:nucleus"/>
    <property type="evidence" value="ECO:0007669"/>
    <property type="project" value="UniProtKB-SubCell"/>
</dbReference>
<dbReference type="InterPro" id="IPR036388">
    <property type="entry name" value="WH-like_DNA-bd_sf"/>
</dbReference>
<evidence type="ECO:0000256" key="2">
    <source>
        <dbReference type="ARBA" id="ARBA00023125"/>
    </source>
</evidence>
<dbReference type="Proteomes" id="UP001630127">
    <property type="component" value="Unassembled WGS sequence"/>
</dbReference>
<dbReference type="SUPFAM" id="SSF46785">
    <property type="entry name" value="Winged helix' DNA-binding domain"/>
    <property type="match status" value="1"/>
</dbReference>
<keyword evidence="2" id="KW-0238">DNA-binding</keyword>
<evidence type="ECO:0000256" key="1">
    <source>
        <dbReference type="ARBA" id="ARBA00004123"/>
    </source>
</evidence>
<evidence type="ECO:0000256" key="4">
    <source>
        <dbReference type="SAM" id="MobiDB-lite"/>
    </source>
</evidence>
<evidence type="ECO:0000256" key="3">
    <source>
        <dbReference type="ARBA" id="ARBA00023242"/>
    </source>
</evidence>
<organism evidence="6 7">
    <name type="scientific">Cinchona calisaya</name>
    <dbReference type="NCBI Taxonomy" id="153742"/>
    <lineage>
        <taxon>Eukaryota</taxon>
        <taxon>Viridiplantae</taxon>
        <taxon>Streptophyta</taxon>
        <taxon>Embryophyta</taxon>
        <taxon>Tracheophyta</taxon>
        <taxon>Spermatophyta</taxon>
        <taxon>Magnoliopsida</taxon>
        <taxon>eudicotyledons</taxon>
        <taxon>Gunneridae</taxon>
        <taxon>Pentapetalae</taxon>
        <taxon>asterids</taxon>
        <taxon>lamiids</taxon>
        <taxon>Gentianales</taxon>
        <taxon>Rubiaceae</taxon>
        <taxon>Cinchonoideae</taxon>
        <taxon>Cinchoneae</taxon>
        <taxon>Cinchona</taxon>
    </lineage>
</organism>
<dbReference type="Gene3D" id="1.10.10.10">
    <property type="entry name" value="Winged helix-like DNA-binding domain superfamily/Winged helix DNA-binding domain"/>
    <property type="match status" value="1"/>
</dbReference>
<evidence type="ECO:0000313" key="6">
    <source>
        <dbReference type="EMBL" id="KAL3500552.1"/>
    </source>
</evidence>
<dbReference type="Pfam" id="PF00538">
    <property type="entry name" value="Linker_histone"/>
    <property type="match status" value="1"/>
</dbReference>
<gene>
    <name evidence="6" type="ORF">ACH5RR_039645</name>
</gene>
<comment type="subcellular location">
    <subcellularLocation>
        <location evidence="1">Nucleus</location>
    </subcellularLocation>
</comment>
<keyword evidence="3" id="KW-0539">Nucleus</keyword>
<dbReference type="GO" id="GO:0003677">
    <property type="term" value="F:DNA binding"/>
    <property type="evidence" value="ECO:0007669"/>
    <property type="project" value="UniProtKB-KW"/>
</dbReference>
<feature type="region of interest" description="Disordered" evidence="4">
    <location>
        <begin position="1"/>
        <end position="25"/>
    </location>
</feature>
<name>A0ABD2Y3W7_9GENT</name>
<proteinExistence type="predicted"/>
<evidence type="ECO:0000313" key="7">
    <source>
        <dbReference type="Proteomes" id="UP001630127"/>
    </source>
</evidence>
<sequence>MAHPSKTAIARKPAKTLAVKPATASKAKKAPTAKKMIKVAIVALKERIGSSPYVIMKFTEVKHKDLSMNIKNLLSIQLKNLVTLGKLTKVKNLFKLGTSK</sequence>
<accession>A0ABD2Y3W7</accession>
<reference evidence="6 7" key="1">
    <citation type="submission" date="2024-11" db="EMBL/GenBank/DDBJ databases">
        <title>A near-complete genome assembly of Cinchona calisaya.</title>
        <authorList>
            <person name="Lian D.C."/>
            <person name="Zhao X.W."/>
            <person name="Wei L."/>
        </authorList>
    </citation>
    <scope>NUCLEOTIDE SEQUENCE [LARGE SCALE GENOMIC DNA]</scope>
    <source>
        <tissue evidence="6">Nenye</tissue>
    </source>
</reference>
<dbReference type="EMBL" id="JBJUIK010000016">
    <property type="protein sequence ID" value="KAL3500552.1"/>
    <property type="molecule type" value="Genomic_DNA"/>
</dbReference>
<dbReference type="SMART" id="SM00526">
    <property type="entry name" value="H15"/>
    <property type="match status" value="1"/>
</dbReference>